<dbReference type="OrthoDB" id="9771846at2"/>
<dbReference type="KEGG" id="nbe:Back2_14000"/>
<protein>
    <submittedName>
        <fullName evidence="5">Glycosyl transferase</fullName>
    </submittedName>
</protein>
<evidence type="ECO:0000313" key="6">
    <source>
        <dbReference type="Proteomes" id="UP000271573"/>
    </source>
</evidence>
<comment type="similarity">
    <text evidence="2">Belongs to the glycosyltransferase 2 family.</text>
</comment>
<accession>A0A3G9IXJ0</accession>
<dbReference type="SUPFAM" id="SSF53448">
    <property type="entry name" value="Nucleotide-diphospho-sugar transferases"/>
    <property type="match status" value="1"/>
</dbReference>
<name>A0A3G9IXJ0_9ACTN</name>
<keyword evidence="6" id="KW-1185">Reference proteome</keyword>
<evidence type="ECO:0000256" key="4">
    <source>
        <dbReference type="ARBA" id="ARBA00022679"/>
    </source>
</evidence>
<dbReference type="EMBL" id="AP019307">
    <property type="protein sequence ID" value="BBH17113.1"/>
    <property type="molecule type" value="Genomic_DNA"/>
</dbReference>
<sequence>MREVGAVVVHHRHFPDVLDTVGDILESGVLPEHLVLVDNSEDAGLASDLRRLLPSAVRLVTVPNRGYGAAVNTGTRLLMDLGLRYALVATHEVRFADGALDRLSRTLVERPRAAAVGPILRQGALDGPLWSAGGGFTRILGLPRHYRQSLGGAHVVARDWLDGAAVMYRLDAYGAGMSEAFFMYVEELEFHVRLRAGGWEVLSVPGAVASQTTNGTPAYYQARNLQMFYSRWAGWLRRTFSVPALIVRNVLSNLLRGNGIGPVRDAIRGWREARSTGSDWSAL</sequence>
<dbReference type="PANTHER" id="PTHR43179">
    <property type="entry name" value="RHAMNOSYLTRANSFERASE WBBL"/>
    <property type="match status" value="1"/>
</dbReference>
<dbReference type="InterPro" id="IPR029044">
    <property type="entry name" value="Nucleotide-diphossugar_trans"/>
</dbReference>
<keyword evidence="3" id="KW-0328">Glycosyltransferase</keyword>
<evidence type="ECO:0000256" key="1">
    <source>
        <dbReference type="ARBA" id="ARBA00004776"/>
    </source>
</evidence>
<reference evidence="5 6" key="1">
    <citation type="submission" date="2018-11" db="EMBL/GenBank/DDBJ databases">
        <title>Complete genome sequence of Nocardioides baekrokdamisoli strain KCTC 39748.</title>
        <authorList>
            <person name="Kang S.W."/>
            <person name="Lee K.C."/>
            <person name="Kim K.K."/>
            <person name="Kim J.S."/>
            <person name="Kim D.S."/>
            <person name="Ko S.H."/>
            <person name="Yang S.H."/>
            <person name="Shin Y.K."/>
            <person name="Lee J.S."/>
        </authorList>
    </citation>
    <scope>NUCLEOTIDE SEQUENCE [LARGE SCALE GENOMIC DNA]</scope>
    <source>
        <strain evidence="5 6">KCTC 39748</strain>
    </source>
</reference>
<dbReference type="GO" id="GO:0016757">
    <property type="term" value="F:glycosyltransferase activity"/>
    <property type="evidence" value="ECO:0007669"/>
    <property type="project" value="UniProtKB-KW"/>
</dbReference>
<gene>
    <name evidence="5" type="ORF">Back2_14000</name>
</gene>
<keyword evidence="4 5" id="KW-0808">Transferase</keyword>
<evidence type="ECO:0000256" key="2">
    <source>
        <dbReference type="ARBA" id="ARBA00006739"/>
    </source>
</evidence>
<dbReference type="Gene3D" id="3.90.550.10">
    <property type="entry name" value="Spore Coat Polysaccharide Biosynthesis Protein SpsA, Chain A"/>
    <property type="match status" value="1"/>
</dbReference>
<organism evidence="5 6">
    <name type="scientific">Nocardioides baekrokdamisoli</name>
    <dbReference type="NCBI Taxonomy" id="1804624"/>
    <lineage>
        <taxon>Bacteria</taxon>
        <taxon>Bacillati</taxon>
        <taxon>Actinomycetota</taxon>
        <taxon>Actinomycetes</taxon>
        <taxon>Propionibacteriales</taxon>
        <taxon>Nocardioidaceae</taxon>
        <taxon>Nocardioides</taxon>
    </lineage>
</organism>
<dbReference type="PANTHER" id="PTHR43179:SF12">
    <property type="entry name" value="GALACTOFURANOSYLTRANSFERASE GLFT2"/>
    <property type="match status" value="1"/>
</dbReference>
<evidence type="ECO:0000256" key="3">
    <source>
        <dbReference type="ARBA" id="ARBA00022676"/>
    </source>
</evidence>
<evidence type="ECO:0000313" key="5">
    <source>
        <dbReference type="EMBL" id="BBH17113.1"/>
    </source>
</evidence>
<dbReference type="RefSeq" id="WP_125568020.1">
    <property type="nucleotide sequence ID" value="NZ_AP019307.1"/>
</dbReference>
<proteinExistence type="inferred from homology"/>
<comment type="pathway">
    <text evidence="1">Cell wall biogenesis; cell wall polysaccharide biosynthesis.</text>
</comment>
<dbReference type="Proteomes" id="UP000271573">
    <property type="component" value="Chromosome"/>
</dbReference>
<dbReference type="AlphaFoldDB" id="A0A3G9IXJ0"/>